<dbReference type="RefSeq" id="WP_146900416.1">
    <property type="nucleotide sequence ID" value="NZ_BAAARM010000001.1"/>
</dbReference>
<organism evidence="1 2">
    <name type="scientific">Cellulomonas aerilata</name>
    <dbReference type="NCBI Taxonomy" id="515326"/>
    <lineage>
        <taxon>Bacteria</taxon>
        <taxon>Bacillati</taxon>
        <taxon>Actinomycetota</taxon>
        <taxon>Actinomycetes</taxon>
        <taxon>Micrococcales</taxon>
        <taxon>Cellulomonadaceae</taxon>
        <taxon>Cellulomonas</taxon>
    </lineage>
</organism>
<dbReference type="InterPro" id="IPR009351">
    <property type="entry name" value="AlkZ-like"/>
</dbReference>
<dbReference type="PANTHER" id="PTHR38479:SF2">
    <property type="entry name" value="WINGED HELIX DNA-BINDING DOMAIN-CONTAINING PROTEIN"/>
    <property type="match status" value="1"/>
</dbReference>
<dbReference type="OrthoDB" id="9148135at2"/>
<sequence length="379" mass="40929">MRLTAGGLNRATLARQLLLRREPLDVAEAVRRVVAIQAQHPASPYVALWNRVEPFDPAQLDRAFADALVVKASLMRITLHAVHAEDHNMLHTAMQPTLRGSRLVAARFRAGGLDPAEVEALVPGVARFAREPRTNPELRAWVGRHVNGDGEAAWWALRCFAPLRHAPTGGPWSFGPRPSYLAAGTPRAPDAPGTPEAALPTLVRRYLEGFGPASAADVARFTLLPRTGLRAALAAMSGELVELRAPDGTTLYDVPGGPLPDEDTPAPPRLMAMWDSVLLAYAGSGRVVPEPYRRLVTRSNGDVLPTLLVDGRVAGVWRPVDGGVEAAAFHPLPDDAWAGLAAEARALVPLLAAREPRAYRRYDRWWADLPAAATRVLTG</sequence>
<evidence type="ECO:0000313" key="2">
    <source>
        <dbReference type="Proteomes" id="UP000321181"/>
    </source>
</evidence>
<dbReference type="EMBL" id="BJYY01000002">
    <property type="protein sequence ID" value="GEO33119.1"/>
    <property type="molecule type" value="Genomic_DNA"/>
</dbReference>
<keyword evidence="2" id="KW-1185">Reference proteome</keyword>
<evidence type="ECO:0008006" key="3">
    <source>
        <dbReference type="Google" id="ProtNLM"/>
    </source>
</evidence>
<proteinExistence type="predicted"/>
<dbReference type="Proteomes" id="UP000321181">
    <property type="component" value="Unassembled WGS sequence"/>
</dbReference>
<reference evidence="1 2" key="1">
    <citation type="submission" date="2019-07" db="EMBL/GenBank/DDBJ databases">
        <title>Whole genome shotgun sequence of Cellulomonas aerilata NBRC 106308.</title>
        <authorList>
            <person name="Hosoyama A."/>
            <person name="Uohara A."/>
            <person name="Ohji S."/>
            <person name="Ichikawa N."/>
        </authorList>
    </citation>
    <scope>NUCLEOTIDE SEQUENCE [LARGE SCALE GENOMIC DNA]</scope>
    <source>
        <strain evidence="1 2">NBRC 106308</strain>
    </source>
</reference>
<dbReference type="PANTHER" id="PTHR38479">
    <property type="entry name" value="LMO0824 PROTEIN"/>
    <property type="match status" value="1"/>
</dbReference>
<comment type="caution">
    <text evidence="1">The sequence shown here is derived from an EMBL/GenBank/DDBJ whole genome shotgun (WGS) entry which is preliminary data.</text>
</comment>
<protein>
    <recommendedName>
        <fullName evidence="3">Winged helix DNA-binding domain-containing protein</fullName>
    </recommendedName>
</protein>
<accession>A0A512D9H7</accession>
<dbReference type="AlphaFoldDB" id="A0A512D9H7"/>
<evidence type="ECO:0000313" key="1">
    <source>
        <dbReference type="EMBL" id="GEO33119.1"/>
    </source>
</evidence>
<gene>
    <name evidence="1" type="ORF">CAE01nite_08440</name>
</gene>
<dbReference type="Pfam" id="PF06224">
    <property type="entry name" value="AlkZ-like"/>
    <property type="match status" value="1"/>
</dbReference>
<name>A0A512D9H7_9CELL</name>